<dbReference type="AlphaFoldDB" id="Q5MG96"/>
<dbReference type="EMBL" id="AY830138">
    <property type="protein sequence ID" value="AAV88072.1"/>
    <property type="molecule type" value="Genomic_DNA"/>
</dbReference>
<evidence type="ECO:0000313" key="1">
    <source>
        <dbReference type="EMBL" id="AAV88072.1"/>
    </source>
</evidence>
<sequence length="87" mass="9842">MCERVLDRRILNTVILSYAIIQVVNQSKVQLTICSVIALCANSNPTKVFYELVSKPSTAMLTCHNEQHSPTVCSCSQWENFEDLFAF</sequence>
<protein>
    <submittedName>
        <fullName evidence="1">Uncharacterized protein</fullName>
    </submittedName>
</protein>
<proteinExistence type="predicted"/>
<reference evidence="1" key="1">
    <citation type="submission" date="2004-11" db="EMBL/GenBank/DDBJ databases">
        <title>An RGA cluster in sweet potato.</title>
        <authorList>
            <person name="Sosinski B.R."/>
            <person name="He L."/>
            <person name="Pokryzwa R.M."/>
            <person name="Martin S.L."/>
            <person name="Salstead A.P."/>
            <person name="Roldan M.A."/>
        </authorList>
    </citation>
    <scope>NUCLEOTIDE SEQUENCE</scope>
</reference>
<accession>Q5MG96</accession>
<organism evidence="1">
    <name type="scientific">Ipomoea batatas</name>
    <name type="common">Sweet potato</name>
    <name type="synonym">Convolvulus batatas</name>
    <dbReference type="NCBI Taxonomy" id="4120"/>
    <lineage>
        <taxon>Eukaryota</taxon>
        <taxon>Viridiplantae</taxon>
        <taxon>Streptophyta</taxon>
        <taxon>Embryophyta</taxon>
        <taxon>Tracheophyta</taxon>
        <taxon>Spermatophyta</taxon>
        <taxon>Magnoliopsida</taxon>
        <taxon>eudicotyledons</taxon>
        <taxon>Gunneridae</taxon>
        <taxon>Pentapetalae</taxon>
        <taxon>asterids</taxon>
        <taxon>lamiids</taxon>
        <taxon>Solanales</taxon>
        <taxon>Convolvulaceae</taxon>
        <taxon>Ipomoeeae</taxon>
        <taxon>Ipomoea</taxon>
    </lineage>
</organism>
<name>Q5MG96_IPOBA</name>